<feature type="transmembrane region" description="Helical" evidence="10">
    <location>
        <begin position="812"/>
        <end position="835"/>
    </location>
</feature>
<evidence type="ECO:0000256" key="9">
    <source>
        <dbReference type="ARBA" id="ARBA00023136"/>
    </source>
</evidence>
<dbReference type="InterPro" id="IPR012908">
    <property type="entry name" value="PGAP1-ab_dom-like"/>
</dbReference>
<organism evidence="12">
    <name type="scientific">Spongospora subterranea</name>
    <dbReference type="NCBI Taxonomy" id="70186"/>
    <lineage>
        <taxon>Eukaryota</taxon>
        <taxon>Sar</taxon>
        <taxon>Rhizaria</taxon>
        <taxon>Endomyxa</taxon>
        <taxon>Phytomyxea</taxon>
        <taxon>Plasmodiophorida</taxon>
        <taxon>Plasmodiophoridae</taxon>
        <taxon>Spongospora</taxon>
    </lineage>
</organism>
<dbReference type="PANTHER" id="PTHR15495:SF7">
    <property type="entry name" value="GPI INOSITOL-DEACYLASE"/>
    <property type="match status" value="1"/>
</dbReference>
<feature type="transmembrane region" description="Helical" evidence="10">
    <location>
        <begin position="840"/>
        <end position="858"/>
    </location>
</feature>
<dbReference type="GO" id="GO:0015031">
    <property type="term" value="P:protein transport"/>
    <property type="evidence" value="ECO:0007669"/>
    <property type="project" value="UniProtKB-KW"/>
</dbReference>
<evidence type="ECO:0000256" key="8">
    <source>
        <dbReference type="ARBA" id="ARBA00022989"/>
    </source>
</evidence>
<comment type="function">
    <text evidence="10">Involved in inositol deacylation of GPI-anchored proteins which plays important roles in the quality control and ER-associated degradation of GPI-anchored proteins.</text>
</comment>
<protein>
    <recommendedName>
        <fullName evidence="10">GPI inositol-deacylase</fullName>
        <ecNumber evidence="10">3.1.-.-</ecNumber>
    </recommendedName>
</protein>
<evidence type="ECO:0000256" key="5">
    <source>
        <dbReference type="ARBA" id="ARBA00022801"/>
    </source>
</evidence>
<evidence type="ECO:0000313" key="12">
    <source>
        <dbReference type="EMBL" id="CRZ01340.1"/>
    </source>
</evidence>
<dbReference type="GO" id="GO:0005789">
    <property type="term" value="C:endoplasmic reticulum membrane"/>
    <property type="evidence" value="ECO:0007669"/>
    <property type="project" value="UniProtKB-SubCell"/>
</dbReference>
<dbReference type="Gene3D" id="3.40.50.1820">
    <property type="entry name" value="alpha/beta hydrolase"/>
    <property type="match status" value="1"/>
</dbReference>
<dbReference type="GO" id="GO:0006505">
    <property type="term" value="P:GPI anchor metabolic process"/>
    <property type="evidence" value="ECO:0007669"/>
    <property type="project" value="TreeGrafter"/>
</dbReference>
<feature type="transmembrane region" description="Helical" evidence="10">
    <location>
        <begin position="749"/>
        <end position="768"/>
    </location>
</feature>
<comment type="similarity">
    <text evidence="2 10">Belongs to the GPI inositol-deacylase family.</text>
</comment>
<evidence type="ECO:0000256" key="1">
    <source>
        <dbReference type="ARBA" id="ARBA00004477"/>
    </source>
</evidence>
<proteinExistence type="inferred from homology"/>
<feature type="transmembrane region" description="Helical" evidence="10">
    <location>
        <begin position="32"/>
        <end position="56"/>
    </location>
</feature>
<feature type="transmembrane region" description="Helical" evidence="10">
    <location>
        <begin position="725"/>
        <end position="743"/>
    </location>
</feature>
<feature type="transmembrane region" description="Helical" evidence="10">
    <location>
        <begin position="864"/>
        <end position="883"/>
    </location>
</feature>
<dbReference type="PANTHER" id="PTHR15495">
    <property type="entry name" value="NEGATIVE REGULATOR OF VESICLE FORMATION-RELATED"/>
    <property type="match status" value="1"/>
</dbReference>
<sequence length="904" mass="101239">LCISDEGFKRTDPYHISPNIKITMLISHIRRLATLLAILSILIAAGLVVLSCLLMSSNSGSCQMSYSKPRYARMLLPPSSFTTLPPKQYGLFAYTDGFARYSISRIVNSLTLIIFFPGNVGSYKQIRSIASRIIRKIPEGVLTDAIEHYTFDFGEEFSALSAYSMQSQVEYASDAISSLVEMRMKSLDIHRSEISIILIGHSMGGTVATAMFTQPSFPSDLVSSMYILGSPIRTPVLTTEFALHDFYDNHRRFWILQKSGNLDSLFCVAVSGGMNDLLVESCLSDLTGIFNGPHSISVVASEIPTVDVSVEHQVLVWCSELVEVIASSVIALIDLEASSSIQRKERRNDISQREKSRFSYPWLEAVNMVLASQLSKTYDDSSFQPRVNFEILSEGSSCQVKIPLPSWPWAATTMIYSTLQAESISICSSTYCEDLLFSESFEFNSSIGEFRSITVFEDLQFSDGEFILLNLQSDNVTNSSCKAWGTFYQNFVAIPGHWGEYTFEETSGAMISLGAQLLSDLFFDVLIESLECSSQNEISAFGLLTSDNAEFRQGAMVFHRVSKTVRFYRTSTVSNRINMFFSLDPKCRYKIVLQPQWLSSVLSTLFHDFAIMPQIILAMVFFLICIQIKPVEPRKLKSLHSLILDNIQELVIICAAVAVLLPVALDYRIPNRGPGSSIPLPASHSLWTILATCIAVIFSLDLLLNLMLHPALSLTVLSHIPLDQFAKIRSLAIIFTITLPVYFLHSALLYSVIIVTAAFIQFLFNGIGKIESGYPIIPRVLRCSWLIVYIGLMPACIPHWSSHAHINIFGSLYHLVDYVLFILSNWTFLIGPIILAPQKFYSLTTVAMATFAIVLLIWAPRSIAIFPAITFFLWVVATIIYVMDSYKQEIDKQEVFLNRQDKVE</sequence>
<feature type="transmembrane region" description="Helical" evidence="10">
    <location>
        <begin position="685"/>
        <end position="704"/>
    </location>
</feature>
<evidence type="ECO:0000256" key="10">
    <source>
        <dbReference type="RuleBase" id="RU365011"/>
    </source>
</evidence>
<keyword evidence="4 10" id="KW-0812">Transmembrane</keyword>
<keyword evidence="7 10" id="KW-0653">Protein transport</keyword>
<feature type="transmembrane region" description="Helical" evidence="10">
    <location>
        <begin position="647"/>
        <end position="665"/>
    </location>
</feature>
<feature type="transmembrane region" description="Helical" evidence="10">
    <location>
        <begin position="780"/>
        <end position="800"/>
    </location>
</feature>
<dbReference type="EC" id="3.1.-.-" evidence="10"/>
<accession>A0A0H5QH74</accession>
<evidence type="ECO:0000256" key="6">
    <source>
        <dbReference type="ARBA" id="ARBA00022824"/>
    </source>
</evidence>
<keyword evidence="3 10" id="KW-0813">Transport</keyword>
<dbReference type="GO" id="GO:0006888">
    <property type="term" value="P:endoplasmic reticulum to Golgi vesicle-mediated transport"/>
    <property type="evidence" value="ECO:0007669"/>
    <property type="project" value="TreeGrafter"/>
</dbReference>
<keyword evidence="9 10" id="KW-0472">Membrane</keyword>
<evidence type="ECO:0000256" key="3">
    <source>
        <dbReference type="ARBA" id="ARBA00022448"/>
    </source>
</evidence>
<feature type="non-terminal residue" evidence="12">
    <location>
        <position position="1"/>
    </location>
</feature>
<feature type="transmembrane region" description="Helical" evidence="10">
    <location>
        <begin position="605"/>
        <end position="626"/>
    </location>
</feature>
<evidence type="ECO:0000259" key="11">
    <source>
        <dbReference type="Pfam" id="PF07819"/>
    </source>
</evidence>
<keyword evidence="6 10" id="KW-0256">Endoplasmic reticulum</keyword>
<evidence type="ECO:0000256" key="7">
    <source>
        <dbReference type="ARBA" id="ARBA00022927"/>
    </source>
</evidence>
<comment type="subcellular location">
    <subcellularLocation>
        <location evidence="1">Endoplasmic reticulum membrane</location>
        <topology evidence="1">Multi-pass membrane protein</topology>
    </subcellularLocation>
</comment>
<dbReference type="Pfam" id="PF07819">
    <property type="entry name" value="PGAP1"/>
    <property type="match status" value="1"/>
</dbReference>
<dbReference type="GO" id="GO:0050185">
    <property type="term" value="F:phosphatidylinositol deacylase activity"/>
    <property type="evidence" value="ECO:0007669"/>
    <property type="project" value="TreeGrafter"/>
</dbReference>
<keyword evidence="8 10" id="KW-1133">Transmembrane helix</keyword>
<reference evidence="12" key="1">
    <citation type="submission" date="2015-04" db="EMBL/GenBank/DDBJ databases">
        <title>The genome sequence of the plant pathogenic Rhizarian Plasmodiophora brassicae reveals insights in its biotrophic life cycle and the origin of chitin synthesis.</title>
        <authorList>
            <person name="Schwelm A."/>
            <person name="Fogelqvist J."/>
            <person name="Knaust A."/>
            <person name="Julke S."/>
            <person name="Lilja T."/>
            <person name="Dhandapani V."/>
            <person name="Bonilla-Rosso G."/>
            <person name="Karlsson M."/>
            <person name="Shevchenko A."/>
            <person name="Choi S.R."/>
            <person name="Kim H.G."/>
            <person name="Park J.Y."/>
            <person name="Lim Y.P."/>
            <person name="Ludwig-Muller J."/>
            <person name="Dixelius C."/>
        </authorList>
    </citation>
    <scope>NUCLEOTIDE SEQUENCE</scope>
    <source>
        <tissue evidence="12">Potato root galls</tissue>
    </source>
</reference>
<feature type="domain" description="GPI inositol-deacylase PGAP1-like alpha/beta" evidence="11">
    <location>
        <begin position="113"/>
        <end position="329"/>
    </location>
</feature>
<name>A0A0H5QH74_9EUKA</name>
<keyword evidence="5 10" id="KW-0378">Hydrolase</keyword>
<dbReference type="InterPro" id="IPR039529">
    <property type="entry name" value="PGAP1/BST1"/>
</dbReference>
<evidence type="ECO:0000256" key="4">
    <source>
        <dbReference type="ARBA" id="ARBA00022692"/>
    </source>
</evidence>
<dbReference type="SUPFAM" id="SSF53474">
    <property type="entry name" value="alpha/beta-Hydrolases"/>
    <property type="match status" value="1"/>
</dbReference>
<dbReference type="InterPro" id="IPR029058">
    <property type="entry name" value="AB_hydrolase_fold"/>
</dbReference>
<dbReference type="AlphaFoldDB" id="A0A0H5QH74"/>
<evidence type="ECO:0000256" key="2">
    <source>
        <dbReference type="ARBA" id="ARBA00006931"/>
    </source>
</evidence>
<dbReference type="EMBL" id="HACM01000898">
    <property type="protein sequence ID" value="CRZ01340.1"/>
    <property type="molecule type" value="Transcribed_RNA"/>
</dbReference>